<proteinExistence type="predicted"/>
<dbReference type="Proteomes" id="UP000326729">
    <property type="component" value="Unassembled WGS sequence"/>
</dbReference>
<evidence type="ECO:0000313" key="2">
    <source>
        <dbReference type="Proteomes" id="UP000326729"/>
    </source>
</evidence>
<protein>
    <recommendedName>
        <fullName evidence="3">TIGR04255 family protein</fullName>
    </recommendedName>
</protein>
<reference evidence="1 2" key="1">
    <citation type="submission" date="2019-09" db="EMBL/GenBank/DDBJ databases">
        <authorList>
            <person name="Chandra G."/>
            <person name="Truman W A."/>
        </authorList>
    </citation>
    <scope>NUCLEOTIDE SEQUENCE [LARGE SCALE GENOMIC DNA]</scope>
    <source>
        <strain evidence="1">PS659</strain>
    </source>
</reference>
<sequence length="305" mass="33748">MVNSYSYIAPVNRHVTSAAIEFARAGHPRKGFCGRALGLRTENCDHMGGGWQVGQKMTGAALPIKLGKEPLIDAVFEMRFDSHMPVASIWPGMLYSALDGDKSMENLPLTSLPKEVRDQDPNLIHSPLCRISWGDFWILLGDRAFCVAAKLPYQGWGKFSKAIDTAFGIVLRTGMVDSVSRCSIKYVDILDSIPIEASDCFNFELALGNRSPNGSNFHVRMESREDSLIHTIQIASVAQYILPDGKILTGPMLDIDSVLNLEAESPHIFLEKLPERSEQLHSANKRVVFDCLSAAALDHLEPTYE</sequence>
<dbReference type="InterPro" id="IPR026349">
    <property type="entry name" value="CHP04255"/>
</dbReference>
<accession>A0A5E6QUW5</accession>
<dbReference type="AlphaFoldDB" id="A0A5E6QUW5"/>
<gene>
    <name evidence="1" type="ORF">PS659_01212</name>
</gene>
<dbReference type="NCBIfam" id="TIGR04255">
    <property type="entry name" value="sporadTIGR04255"/>
    <property type="match status" value="1"/>
</dbReference>
<evidence type="ECO:0000313" key="1">
    <source>
        <dbReference type="EMBL" id="VVM58953.1"/>
    </source>
</evidence>
<name>A0A5E6QUW5_PSEFL</name>
<organism evidence="1 2">
    <name type="scientific">Pseudomonas fluorescens</name>
    <dbReference type="NCBI Taxonomy" id="294"/>
    <lineage>
        <taxon>Bacteria</taxon>
        <taxon>Pseudomonadati</taxon>
        <taxon>Pseudomonadota</taxon>
        <taxon>Gammaproteobacteria</taxon>
        <taxon>Pseudomonadales</taxon>
        <taxon>Pseudomonadaceae</taxon>
        <taxon>Pseudomonas</taxon>
    </lineage>
</organism>
<evidence type="ECO:0008006" key="3">
    <source>
        <dbReference type="Google" id="ProtNLM"/>
    </source>
</evidence>
<dbReference type="EMBL" id="CABVGY010000005">
    <property type="protein sequence ID" value="VVM58953.1"/>
    <property type="molecule type" value="Genomic_DNA"/>
</dbReference>